<dbReference type="InterPro" id="IPR016186">
    <property type="entry name" value="C-type_lectin-like/link_sf"/>
</dbReference>
<keyword evidence="3 5" id="KW-1015">Disulfide bond</keyword>
<feature type="transmembrane region" description="Helical" evidence="7">
    <location>
        <begin position="12"/>
        <end position="30"/>
    </location>
</feature>
<evidence type="ECO:0000256" key="4">
    <source>
        <dbReference type="ARBA" id="ARBA00023180"/>
    </source>
</evidence>
<feature type="compositionally biased region" description="Polar residues" evidence="6">
    <location>
        <begin position="3083"/>
        <end position="3104"/>
    </location>
</feature>
<accession>A0AAD4N668</accession>
<organism evidence="9 10">
    <name type="scientific">Ditylenchus destructor</name>
    <dbReference type="NCBI Taxonomy" id="166010"/>
    <lineage>
        <taxon>Eukaryota</taxon>
        <taxon>Metazoa</taxon>
        <taxon>Ecdysozoa</taxon>
        <taxon>Nematoda</taxon>
        <taxon>Chromadorea</taxon>
        <taxon>Rhabditida</taxon>
        <taxon>Tylenchina</taxon>
        <taxon>Tylenchomorpha</taxon>
        <taxon>Sphaerularioidea</taxon>
        <taxon>Anguinidae</taxon>
        <taxon>Anguininae</taxon>
        <taxon>Ditylenchus</taxon>
    </lineage>
</organism>
<dbReference type="SMART" id="SM00202">
    <property type="entry name" value="SR"/>
    <property type="match status" value="2"/>
</dbReference>
<evidence type="ECO:0000256" key="2">
    <source>
        <dbReference type="ARBA" id="ARBA00022737"/>
    </source>
</evidence>
<dbReference type="EMBL" id="JAKKPZ010000012">
    <property type="protein sequence ID" value="KAI1714979.1"/>
    <property type="molecule type" value="Genomic_DNA"/>
</dbReference>
<dbReference type="InterPro" id="IPR036772">
    <property type="entry name" value="SRCR-like_dom_sf"/>
</dbReference>
<dbReference type="GO" id="GO:0045217">
    <property type="term" value="P:cell-cell junction maintenance"/>
    <property type="evidence" value="ECO:0007669"/>
    <property type="project" value="TreeGrafter"/>
</dbReference>
<feature type="region of interest" description="Disordered" evidence="6">
    <location>
        <begin position="3260"/>
        <end position="3282"/>
    </location>
</feature>
<feature type="compositionally biased region" description="Low complexity" evidence="6">
    <location>
        <begin position="3048"/>
        <end position="3057"/>
    </location>
</feature>
<feature type="disulfide bond" evidence="5">
    <location>
        <begin position="221"/>
        <end position="231"/>
    </location>
</feature>
<dbReference type="InterPro" id="IPR006626">
    <property type="entry name" value="PbH1"/>
</dbReference>
<keyword evidence="4" id="KW-0325">Glycoprotein</keyword>
<dbReference type="SUPFAM" id="SSF56487">
    <property type="entry name" value="SRCR-like"/>
    <property type="match status" value="3"/>
</dbReference>
<feature type="compositionally biased region" description="Basic and acidic residues" evidence="6">
    <location>
        <begin position="2844"/>
        <end position="2858"/>
    </location>
</feature>
<gene>
    <name evidence="9" type="ORF">DdX_08254</name>
</gene>
<feature type="transmembrane region" description="Helical" evidence="7">
    <location>
        <begin position="2806"/>
        <end position="2828"/>
    </location>
</feature>
<dbReference type="SUPFAM" id="SSF51126">
    <property type="entry name" value="Pectin lyase-like"/>
    <property type="match status" value="1"/>
</dbReference>
<keyword evidence="1" id="KW-0732">Signal</keyword>
<dbReference type="Proteomes" id="UP001201812">
    <property type="component" value="Unassembled WGS sequence"/>
</dbReference>
<dbReference type="InterPro" id="IPR053243">
    <property type="entry name" value="SJ_maturation_regulator"/>
</dbReference>
<evidence type="ECO:0000259" key="8">
    <source>
        <dbReference type="PROSITE" id="PS50287"/>
    </source>
</evidence>
<comment type="caution">
    <text evidence="5">Lacks conserved residue(s) required for the propagation of feature annotation.</text>
</comment>
<evidence type="ECO:0000256" key="1">
    <source>
        <dbReference type="ARBA" id="ARBA00022729"/>
    </source>
</evidence>
<keyword evidence="9" id="KW-0675">Receptor</keyword>
<feature type="domain" description="SRCR" evidence="8">
    <location>
        <begin position="151"/>
        <end position="258"/>
    </location>
</feature>
<feature type="region of interest" description="Disordered" evidence="6">
    <location>
        <begin position="2842"/>
        <end position="2915"/>
    </location>
</feature>
<evidence type="ECO:0000256" key="5">
    <source>
        <dbReference type="PROSITE-ProRule" id="PRU00196"/>
    </source>
</evidence>
<evidence type="ECO:0000256" key="6">
    <source>
        <dbReference type="SAM" id="MobiDB-lite"/>
    </source>
</evidence>
<keyword evidence="7" id="KW-1133">Transmembrane helix</keyword>
<dbReference type="InterPro" id="IPR012334">
    <property type="entry name" value="Pectin_lyas_fold"/>
</dbReference>
<sequence length="3309" mass="373569">MSKAKFSLYSSLFLYPFLGALYIFLLYFPVTNGDRPYSGFGHPPEDIPLGQRVLPDGLEQPRQKIRTKLGGFYSQNVTLFFRNSPFRVESELIVESSATITIETGVQMYFDTGVGMKVFGTIRAIGNEFAHIQMLPYQEQLQYEGHNFPDFRLIDGPNVRQGRLQVRFRDRWRSVCTQVTNWTSIDTGVACRSMGYTDGGFWRFYQRNNDTYPFVMPAPKCLKTATNLWQCEGFSDPNRIPLTENLCQGEDDIGIYCWGPPTFTGWAKHWKGLQIYSSPFEFVHSDPDMVSVHKESHSRLEFIDIFYAGYDGLNKNTTAALYIEGVPPIMNGLRVEHSARDGIYFYEPLGPIVVANSTIGKNRGHGIAIENTVDGRFFLNQTMVEGNYGDGVWYRQKHAGLSLSQSFLGAGIGVAKAPTNTRTKRQVTYYEKEQPRLDMCSEHKLESALFFPHLIKAHLQNGTMIDPMQPPNICWLTVSLPPRLPYSYTIQFINVENRNPPAFGSQTDFVVCDGNSTFGNVCQRERFRIPMRHGVLPQSVVVPNSEHPLYVGLEYGLGSAPTPFVFGDVDLLLKIHASVTHKAFYGLNITNSVIQNNTGNGVQAINVRDRTALSNVSIESNQGLAGFLLRDGAADIWVNDTSLSYNWGDGMNVSYAGGAVNLNTSRIVGNRWRGFAYHLNDTIPFYALRHEILIKGRPANNIFYPKMLISGNLWGGALIGNICTPLTSGIQPKVLINWVEFGGNHYHPAIEVFSCQQPNVAKVYVDITGNQIIRGTAMGFRMEPCVNAQLDLTSNRFTTIQNTAVLVRNAKHPWLKNFPAKVIIAKNEIKNNTGQYIVSIGLNEDAPNQFLTFNQQNELRGNTVINPFPFLKPRSTPYAALVVSSSNVKIHQNCFGNPRADFEIGTELMEHAKRIDARENNWGHNRVENFMHRIFDQFNRFSLASIDINPYAAVCNQRQPTLTYMQQYYRQFRPASTPNMIGGAIYENNDLQAGRYIVTDDLHVTPGAKLTLAAGTILEFMNGVGMLVQGELLRDYSNPIPIPILFTSRPFIQPRLDNIRLVDEYGDEDVTAGRLEVKLADGEWGTVCNRSWTPNLAQLACNQLGLIMDPQYFENWRIFPPPGDLPIRMDNIRCEEREWDLTKCRHDGPLHNAGSALNCRPTEVVGIRCSQPYWAGVQYSLLASPPTMTSQTTMNHWTIERAGLYDFRTSTFSPALGIDWNYHTFNDLTIRDNYFDGLDIVYNDLTKKPAIRKSYFGKNRRNGVTLRSVGLTMEKITVEGNENAGVHYNPRIEAPIQRDIVSWLDRREQPELEANNVYIIPNKTIFKLEVHESQLNHRKFLVAKPNSYCPEVLYDPCIYDLELIANGHEYGMTPKLAIQIVNRAHNESDEDAIFIDKQTGRRWSARQNVIEFPIVSSGQKFGMQYRRSYGPTSLIILVLYLDAQEYLDRFVHVYDSTIKGNQYGISAVHYSNLTFVDDGAVLNRWSEEKLWFQKCNFTENKEAVLWIHSPQHAIPQGTPIAQIGWHIDNCSIHHNHGPLVDTHRDLFSSANVFHFNFWSNTFSNNTDSGINVQLPDTYDLLARKEHRFLMTENRFEHNDNFFIQLSGYYAFANISSNNFTDNYAKHSAGILELLGMEKFLVMERNRFFNNWGAYMFRMETLSQSLRSEDREIPAFIQYNYFQFNHFLKKIDDYVDMWPRSFAVGIFGVQKAEVHYNKFRNILMDFELVAGCRPQLPATDIMNVTHNWWGVANEAEVSQRIFDLDDWNIYTVAEFSPYYTTEELFVNFWWHPKKGQLSYANYTEPGALDLKGRMYVSKALSLDPERWYPFPYHYRPFRPYRITRDLTIMPGATLTIERNVEIHIWPNVRILVLGDLIADGTLWQPISFKPINATEYAQTLGRIGTRYKRSRYRRRDKRHNVDSRFLSYIRQKRRAGHDDVFRQFPEVRRENPALQAFDSHLTENGTFAGRSGFLEYYNATSGELAASCDRFFTIRNAQVVCRELGYATQNVYHWLTPRWDFNPKLKIIKTYVEPRECRGNEPRLDKCQLRLSGMLTNWQCMDSEHYNYIHCGFNESLSREYIGNWGGITFAASTLEHLKDMESQGDSSMLRHVEIVGGGHAHNDSLQSGALQVIRRSPILENVNVTNSSMHGIQVVSPTNNMVLSRLNVSDCRGQGICFTSTNLQSASMNSATPQGPLSLPYQLPGLLDMCASGKTVHIRARILMYYKYDSYAVDCVKVFRSVTGRNLGFRFLQVNLYGATIGLGRSDALSIYSGSSFSPVSLLRRFTAESSFDRNEGVVATQSPILGLHLRGTAADGEYGFLAEIATIPSGPIGKNVEEIAIRNTRLLGNDRGAMLYRNVGEIGPNVIMEQCMVEHNGYFLYGNISTSAQAVEFHLHNTLLLLFRANALRHNQGGFLLSARSSSSVARLNAVIKSSAFVSNSNSTATALIGNNFQQVTLLNNLFCLNYALYFDTVLVQGMSTNFTRNLFCNNVGLHTIDNAGYGTDVQGNARISSDSQVFHYNFFENNLALGHGNPYLEAYGYQQRRFDELDEFKTRRPKRQVLNQKGVSFNWWTHVDTETGRYRSTILAGSAHQKYWHNVFNNPLNSYELTTSEQTQFDTGSIDARENYWGFPGTPGVAAGKIRDQSDFPYLIRVDHLPVLESNTSLIEGDCPAGWFQVGNEEFKSCFLFVGASMTYADAVSMCQEIGAFVPILRNDDVRQKAIAARVDEFGQRYITDIERYNSFGMSFDIPFWISSVTLPSNQCGWMSSRTAAIGEQNCNNLLPFVCEKGTKPYQEPIMWRRDILLAVGFFLILAILLVILALCWCRKAQKRRETFHRKKQFVRDSLRKSKQRQFEDSISGSKNQDSVAPQQNGSSMQVPGFPAMNPRHVGSESRSTSSMTNSDQTTSYGSTSYCTDNSRNCATDSMNNTGSRKSAQTARRIGEKLGTDMDWKRTPPAPMHTPVSMNPNPYAETATFRKPESALYGLHPSVDLSSSFCTASTDTGTCSCNGTARSCSTCCSSCQADSSLSSSMDHPSTIAEESERSSQVSGSSDSTVTAGSASGRPLLSNANTKGHGVSRAPSSSTLMQTPNSTGRNRDQGNISAMSTLRASSRPDISQRSLQSHADFFHGLGRPLLSPTRSNPNLYPQASTSGLAFPSQMQAQATPHGMKPFNVPVVPPLPISRLHDEPKSPNTSYRRRPHSGFALGFGTDARSDQKAIPKIPQEISARERRKSGDPIEISSKSSIYENLYGISQRNGKSPAIQPISRPSHPPPIMPAHSIPMRRPSLSASYREMEEDIIPLETAM</sequence>
<keyword evidence="2" id="KW-0677">Repeat</keyword>
<feature type="compositionally biased region" description="Low complexity" evidence="6">
    <location>
        <begin position="2895"/>
        <end position="2905"/>
    </location>
</feature>
<dbReference type="Pfam" id="PF00530">
    <property type="entry name" value="SRCR"/>
    <property type="match status" value="3"/>
</dbReference>
<feature type="domain" description="SRCR" evidence="8">
    <location>
        <begin position="1958"/>
        <end position="2071"/>
    </location>
</feature>
<feature type="compositionally biased region" description="Polar residues" evidence="6">
    <location>
        <begin position="2906"/>
        <end position="2915"/>
    </location>
</feature>
<feature type="disulfide bond" evidence="5">
    <location>
        <begin position="2036"/>
        <end position="2046"/>
    </location>
</feature>
<dbReference type="PROSITE" id="PS50287">
    <property type="entry name" value="SRCR_2"/>
    <property type="match status" value="3"/>
</dbReference>
<evidence type="ECO:0000256" key="7">
    <source>
        <dbReference type="SAM" id="Phobius"/>
    </source>
</evidence>
<evidence type="ECO:0000313" key="9">
    <source>
        <dbReference type="EMBL" id="KAI1714979.1"/>
    </source>
</evidence>
<dbReference type="Gene3D" id="3.10.100.10">
    <property type="entry name" value="Mannose-Binding Protein A, subunit A"/>
    <property type="match status" value="1"/>
</dbReference>
<keyword evidence="7" id="KW-0472">Membrane</keyword>
<reference evidence="9" key="1">
    <citation type="submission" date="2022-01" db="EMBL/GenBank/DDBJ databases">
        <title>Genome Sequence Resource for Two Populations of Ditylenchus destructor, the Migratory Endoparasitic Phytonematode.</title>
        <authorList>
            <person name="Zhang H."/>
            <person name="Lin R."/>
            <person name="Xie B."/>
        </authorList>
    </citation>
    <scope>NUCLEOTIDE SEQUENCE</scope>
    <source>
        <strain evidence="9">BazhouSP</strain>
    </source>
</reference>
<dbReference type="InterPro" id="IPR016187">
    <property type="entry name" value="CTDL_fold"/>
</dbReference>
<comment type="caution">
    <text evidence="9">The sequence shown here is derived from an EMBL/GenBank/DDBJ whole genome shotgun (WGS) entry which is preliminary data.</text>
</comment>
<dbReference type="InterPro" id="IPR011050">
    <property type="entry name" value="Pectin_lyase_fold/virulence"/>
</dbReference>
<dbReference type="GO" id="GO:0016020">
    <property type="term" value="C:membrane"/>
    <property type="evidence" value="ECO:0007669"/>
    <property type="project" value="InterPro"/>
</dbReference>
<dbReference type="Gene3D" id="2.160.20.10">
    <property type="entry name" value="Single-stranded right-handed beta-helix, Pectin lyase-like"/>
    <property type="match status" value="2"/>
</dbReference>
<dbReference type="PANTHER" id="PTHR47653">
    <property type="entry name" value="PROTEIN BARK BEETLE"/>
    <property type="match status" value="1"/>
</dbReference>
<dbReference type="CDD" id="cd00037">
    <property type="entry name" value="CLECT"/>
    <property type="match status" value="1"/>
</dbReference>
<protein>
    <submittedName>
        <fullName evidence="9">Scavenger receptor cysteine-rich domain-containing protein</fullName>
    </submittedName>
</protein>
<proteinExistence type="predicted"/>
<name>A0AAD4N668_9BILA</name>
<evidence type="ECO:0000313" key="10">
    <source>
        <dbReference type="Proteomes" id="UP001201812"/>
    </source>
</evidence>
<feature type="domain" description="SRCR" evidence="8">
    <location>
        <begin position="1059"/>
        <end position="1170"/>
    </location>
</feature>
<evidence type="ECO:0000256" key="3">
    <source>
        <dbReference type="ARBA" id="ARBA00023157"/>
    </source>
</evidence>
<dbReference type="InterPro" id="IPR001190">
    <property type="entry name" value="SRCR"/>
</dbReference>
<keyword evidence="7" id="KW-0812">Transmembrane</keyword>
<dbReference type="PANTHER" id="PTHR47653:SF1">
    <property type="entry name" value="DELETED IN MALIGNANT BRAIN TUMORS 1 PROTEIN"/>
    <property type="match status" value="1"/>
</dbReference>
<feature type="compositionally biased region" description="Polar residues" evidence="6">
    <location>
        <begin position="2859"/>
        <end position="2880"/>
    </location>
</feature>
<dbReference type="SMART" id="SM00710">
    <property type="entry name" value="PbH1"/>
    <property type="match status" value="14"/>
</dbReference>
<dbReference type="SUPFAM" id="SSF56436">
    <property type="entry name" value="C-type lectin-like"/>
    <property type="match status" value="1"/>
</dbReference>
<keyword evidence="10" id="KW-1185">Reference proteome</keyword>
<dbReference type="Gene3D" id="3.10.250.10">
    <property type="entry name" value="SRCR-like domain"/>
    <property type="match status" value="3"/>
</dbReference>
<feature type="region of interest" description="Disordered" evidence="6">
    <location>
        <begin position="3032"/>
        <end position="3104"/>
    </location>
</feature>
<feature type="disulfide bond" evidence="5">
    <location>
        <begin position="1134"/>
        <end position="1144"/>
    </location>
</feature>